<dbReference type="PANTHER" id="PTHR11559">
    <property type="entry name" value="CARBOXYLESTERASE"/>
    <property type="match status" value="1"/>
</dbReference>
<feature type="domain" description="Carboxylesterase type B" evidence="4">
    <location>
        <begin position="46"/>
        <end position="501"/>
    </location>
</feature>
<dbReference type="Proteomes" id="UP000268313">
    <property type="component" value="Unassembled WGS sequence"/>
</dbReference>
<protein>
    <recommendedName>
        <fullName evidence="3">Carboxylic ester hydrolase</fullName>
        <ecNumber evidence="3">3.1.1.-</ecNumber>
    </recommendedName>
</protein>
<dbReference type="EC" id="3.1.1.-" evidence="3"/>
<keyword evidence="2 3" id="KW-0378">Hydrolase</keyword>
<dbReference type="PROSITE" id="PS00122">
    <property type="entry name" value="CARBOXYLESTERASE_B_1"/>
    <property type="match status" value="1"/>
</dbReference>
<dbReference type="InterPro" id="IPR050309">
    <property type="entry name" value="Type-B_Carboxylest/Lipase"/>
</dbReference>
<accession>A0A3A8K0J4</accession>
<dbReference type="Pfam" id="PF00135">
    <property type="entry name" value="COesterase"/>
    <property type="match status" value="1"/>
</dbReference>
<sequence length="534" mass="55727">MTMLLPFRVLCLVSVLLLWGCTAPEDPPDAVPGSVTTGTIVDPPVLVTTDDGPVVGALINGLKVFKGIPYAAPPTGARRWAPPVRPTRWTQPLTTTAFGPPCPQTKAGIPPSSEDCLRLNVWSPTTAGAHAVLVWIHGGGYVEGHAGEGWYDAAQLAGREDLVVVSINYRLGLLGFLALPQFEASDHGTGNWGLRDQIAALDWVRRNIAAFGGDPARVMIAGESAGAVSVTTLLAAEPAQGLFHRAAIQSGTYRPVLEKEQPTGAFPSAYVVGVRTAILLGCTQGDIAACLRAKTPAEVLAAQVQLPAVTELGFPLSPTLPVVDGVVLKGRPLARVLAGRGDVPVLVGANDDEASFVMDGMGVVGNPGDFGRYVDTLGAGARKAELTALYQPVIQGERKAAIALGTDLSFACPAQRLAAASATTGTANAYLYRFARAVPNGPLAALGAAHGTDILYLFGHFEALATTPTPDDVTLSQYVQAAWGTLARTGTPIPTWLPYTPGGPFLTWNTPSTTEVNWRGGRCASLESLGLLPL</sequence>
<dbReference type="InterPro" id="IPR029058">
    <property type="entry name" value="AB_hydrolase_fold"/>
</dbReference>
<name>A0A3A8K0J4_9BACT</name>
<dbReference type="EMBL" id="RAWE01000156">
    <property type="protein sequence ID" value="RKG97984.1"/>
    <property type="molecule type" value="Genomic_DNA"/>
</dbReference>
<evidence type="ECO:0000313" key="5">
    <source>
        <dbReference type="EMBL" id="RKG97984.1"/>
    </source>
</evidence>
<proteinExistence type="inferred from homology"/>
<reference evidence="6" key="1">
    <citation type="submission" date="2018-09" db="EMBL/GenBank/DDBJ databases">
        <authorList>
            <person name="Livingstone P.G."/>
            <person name="Whitworth D.E."/>
        </authorList>
    </citation>
    <scope>NUCLEOTIDE SEQUENCE [LARGE SCALE GENOMIC DNA]</scope>
    <source>
        <strain evidence="6">CA043D</strain>
    </source>
</reference>
<dbReference type="OrthoDB" id="9775851at2"/>
<evidence type="ECO:0000313" key="6">
    <source>
        <dbReference type="Proteomes" id="UP000268313"/>
    </source>
</evidence>
<keyword evidence="6" id="KW-1185">Reference proteome</keyword>
<keyword evidence="3" id="KW-0732">Signal</keyword>
<organism evidence="5 6">
    <name type="scientific">Corallococcus carmarthensis</name>
    <dbReference type="NCBI Taxonomy" id="2316728"/>
    <lineage>
        <taxon>Bacteria</taxon>
        <taxon>Pseudomonadati</taxon>
        <taxon>Myxococcota</taxon>
        <taxon>Myxococcia</taxon>
        <taxon>Myxococcales</taxon>
        <taxon>Cystobacterineae</taxon>
        <taxon>Myxococcaceae</taxon>
        <taxon>Corallococcus</taxon>
    </lineage>
</organism>
<dbReference type="InterPro" id="IPR002018">
    <property type="entry name" value="CarbesteraseB"/>
</dbReference>
<evidence type="ECO:0000256" key="2">
    <source>
        <dbReference type="ARBA" id="ARBA00022801"/>
    </source>
</evidence>
<comment type="similarity">
    <text evidence="1 3">Belongs to the type-B carboxylesterase/lipase family.</text>
</comment>
<dbReference type="GO" id="GO:0016787">
    <property type="term" value="F:hydrolase activity"/>
    <property type="evidence" value="ECO:0007669"/>
    <property type="project" value="UniProtKB-KW"/>
</dbReference>
<feature type="signal peptide" evidence="3">
    <location>
        <begin position="1"/>
        <end position="25"/>
    </location>
</feature>
<dbReference type="AlphaFoldDB" id="A0A3A8K0J4"/>
<gene>
    <name evidence="5" type="ORF">D7X32_30915</name>
</gene>
<dbReference type="InterPro" id="IPR019826">
    <property type="entry name" value="Carboxylesterase_B_AS"/>
</dbReference>
<dbReference type="SUPFAM" id="SSF53474">
    <property type="entry name" value="alpha/beta-Hydrolases"/>
    <property type="match status" value="1"/>
</dbReference>
<feature type="chain" id="PRO_5017106204" description="Carboxylic ester hydrolase" evidence="3">
    <location>
        <begin position="26"/>
        <end position="534"/>
    </location>
</feature>
<evidence type="ECO:0000256" key="1">
    <source>
        <dbReference type="ARBA" id="ARBA00005964"/>
    </source>
</evidence>
<evidence type="ECO:0000256" key="3">
    <source>
        <dbReference type="RuleBase" id="RU361235"/>
    </source>
</evidence>
<dbReference type="Gene3D" id="3.40.50.1820">
    <property type="entry name" value="alpha/beta hydrolase"/>
    <property type="match status" value="1"/>
</dbReference>
<comment type="caution">
    <text evidence="5">The sequence shown here is derived from an EMBL/GenBank/DDBJ whole genome shotgun (WGS) entry which is preliminary data.</text>
</comment>
<evidence type="ECO:0000259" key="4">
    <source>
        <dbReference type="Pfam" id="PF00135"/>
    </source>
</evidence>